<keyword evidence="1" id="KW-0472">Membrane</keyword>
<protein>
    <submittedName>
        <fullName evidence="2">Uncharacterized protein</fullName>
    </submittedName>
</protein>
<accession>A0ABV4WNE2</accession>
<reference evidence="2 3" key="1">
    <citation type="submission" date="2024-09" db="EMBL/GenBank/DDBJ databases">
        <title>Floridaenema gen nov. (Aerosakkonemataceae, Aerosakkonematales ord. nov., Cyanobacteria) from benthic tropical and subtropical fresh waters, with the description of four new species.</title>
        <authorList>
            <person name="Moretto J.A."/>
            <person name="Berthold D.E."/>
            <person name="Lefler F.W."/>
            <person name="Huang I.-S."/>
            <person name="Laughinghouse H. IV."/>
        </authorList>
    </citation>
    <scope>NUCLEOTIDE SEQUENCE [LARGE SCALE GENOMIC DNA]</scope>
    <source>
        <strain evidence="2 3">BLCC-F167</strain>
    </source>
</reference>
<dbReference type="EMBL" id="JBHFNT010000161">
    <property type="protein sequence ID" value="MFB2836587.1"/>
    <property type="molecule type" value="Genomic_DNA"/>
</dbReference>
<dbReference type="Proteomes" id="UP001576780">
    <property type="component" value="Unassembled WGS sequence"/>
</dbReference>
<evidence type="ECO:0000313" key="2">
    <source>
        <dbReference type="EMBL" id="MFB2836587.1"/>
    </source>
</evidence>
<proteinExistence type="predicted"/>
<feature type="transmembrane region" description="Helical" evidence="1">
    <location>
        <begin position="16"/>
        <end position="36"/>
    </location>
</feature>
<evidence type="ECO:0000313" key="3">
    <source>
        <dbReference type="Proteomes" id="UP001576780"/>
    </source>
</evidence>
<evidence type="ECO:0000256" key="1">
    <source>
        <dbReference type="SAM" id="Phobius"/>
    </source>
</evidence>
<keyword evidence="1" id="KW-1133">Transmembrane helix</keyword>
<gene>
    <name evidence="2" type="ORF">ACE1CA_18800</name>
</gene>
<sequence length="132" mass="14769">MNRLNLSESKKKLGSLLKVISPVVMVAAITLELWNLEARLSHGQFPSSLMLILVLGHLAIAVHLIEAVVAAIYAPAKKHKPIQYGIYIFFVGTVGLWELFESDTTTSDITYNEYYYLSMKLYFSSASIQINS</sequence>
<feature type="transmembrane region" description="Helical" evidence="1">
    <location>
        <begin position="84"/>
        <end position="100"/>
    </location>
</feature>
<keyword evidence="1" id="KW-0812">Transmembrane</keyword>
<dbReference type="RefSeq" id="WP_413278964.1">
    <property type="nucleotide sequence ID" value="NZ_JBHFNT010000161.1"/>
</dbReference>
<feature type="transmembrane region" description="Helical" evidence="1">
    <location>
        <begin position="48"/>
        <end position="72"/>
    </location>
</feature>
<organism evidence="2 3">
    <name type="scientific">Floridaenema evergladense BLCC-F167</name>
    <dbReference type="NCBI Taxonomy" id="3153639"/>
    <lineage>
        <taxon>Bacteria</taxon>
        <taxon>Bacillati</taxon>
        <taxon>Cyanobacteriota</taxon>
        <taxon>Cyanophyceae</taxon>
        <taxon>Oscillatoriophycideae</taxon>
        <taxon>Aerosakkonematales</taxon>
        <taxon>Aerosakkonemataceae</taxon>
        <taxon>Floridanema</taxon>
        <taxon>Floridanema evergladense</taxon>
    </lineage>
</organism>
<keyword evidence="3" id="KW-1185">Reference proteome</keyword>
<comment type="caution">
    <text evidence="2">The sequence shown here is derived from an EMBL/GenBank/DDBJ whole genome shotgun (WGS) entry which is preliminary data.</text>
</comment>
<name>A0ABV4WNE2_9CYAN</name>